<dbReference type="RefSeq" id="WP_378132600.1">
    <property type="nucleotide sequence ID" value="NZ_JBHSMI010000023.1"/>
</dbReference>
<evidence type="ECO:0000256" key="3">
    <source>
        <dbReference type="ARBA" id="ARBA00022475"/>
    </source>
</evidence>
<comment type="caution">
    <text evidence="6">The sequence shown here is derived from an EMBL/GenBank/DDBJ whole genome shotgun (WGS) entry which is preliminary data.</text>
</comment>
<evidence type="ECO:0000313" key="6">
    <source>
        <dbReference type="EMBL" id="MFC5403340.1"/>
    </source>
</evidence>
<proteinExistence type="predicted"/>
<dbReference type="EMBL" id="JBHSMI010000023">
    <property type="protein sequence ID" value="MFC5403340.1"/>
    <property type="molecule type" value="Genomic_DNA"/>
</dbReference>
<evidence type="ECO:0000256" key="2">
    <source>
        <dbReference type="ARBA" id="ARBA00022448"/>
    </source>
</evidence>
<name>A0ABW0HSV8_9BACL</name>
<organism evidence="6 7">
    <name type="scientific">Cohnella soli</name>
    <dbReference type="NCBI Taxonomy" id="425005"/>
    <lineage>
        <taxon>Bacteria</taxon>
        <taxon>Bacillati</taxon>
        <taxon>Bacillota</taxon>
        <taxon>Bacilli</taxon>
        <taxon>Bacillales</taxon>
        <taxon>Paenibacillaceae</taxon>
        <taxon>Cohnella</taxon>
    </lineage>
</organism>
<keyword evidence="2" id="KW-0813">Transport</keyword>
<sequence length="87" mass="9616">MYAIQIFSAAAISIKNGIAITYFQNFVPNMPGTATTLYMNTSKIGQTLAFLIFGFASEWFGYRDVYLVCSLFAGIAIVLLFAVGRRK</sequence>
<dbReference type="Gene3D" id="1.20.1250.20">
    <property type="entry name" value="MFS general substrate transporter like domains"/>
    <property type="match status" value="1"/>
</dbReference>
<evidence type="ECO:0000256" key="5">
    <source>
        <dbReference type="SAM" id="Phobius"/>
    </source>
</evidence>
<keyword evidence="4" id="KW-0762">Sugar transport</keyword>
<dbReference type="PANTHER" id="PTHR23535">
    <property type="entry name" value="SUGAR EFFLUX TRANSPORTER A-RELATED"/>
    <property type="match status" value="1"/>
</dbReference>
<keyword evidence="5" id="KW-0472">Membrane</keyword>
<keyword evidence="3" id="KW-1003">Cell membrane</keyword>
<accession>A0ABW0HSV8</accession>
<dbReference type="InterPro" id="IPR036259">
    <property type="entry name" value="MFS_trans_sf"/>
</dbReference>
<dbReference type="PANTHER" id="PTHR23535:SF2">
    <property type="entry name" value="SUGAR EFFLUX TRANSPORTER A-RELATED"/>
    <property type="match status" value="1"/>
</dbReference>
<protein>
    <recommendedName>
        <fullName evidence="8">Major facilitator superfamily (MFS) profile domain-containing protein</fullName>
    </recommendedName>
</protein>
<evidence type="ECO:0000256" key="1">
    <source>
        <dbReference type="ARBA" id="ARBA00004651"/>
    </source>
</evidence>
<dbReference type="Proteomes" id="UP001596113">
    <property type="component" value="Unassembled WGS sequence"/>
</dbReference>
<dbReference type="SUPFAM" id="SSF103473">
    <property type="entry name" value="MFS general substrate transporter"/>
    <property type="match status" value="1"/>
</dbReference>
<evidence type="ECO:0008006" key="8">
    <source>
        <dbReference type="Google" id="ProtNLM"/>
    </source>
</evidence>
<comment type="subcellular location">
    <subcellularLocation>
        <location evidence="1">Cell membrane</location>
        <topology evidence="1">Multi-pass membrane protein</topology>
    </subcellularLocation>
</comment>
<evidence type="ECO:0000256" key="4">
    <source>
        <dbReference type="ARBA" id="ARBA00022597"/>
    </source>
</evidence>
<keyword evidence="5" id="KW-1133">Transmembrane helix</keyword>
<gene>
    <name evidence="6" type="ORF">ACFPOF_11425</name>
</gene>
<feature type="transmembrane region" description="Helical" evidence="5">
    <location>
        <begin position="65"/>
        <end position="84"/>
    </location>
</feature>
<keyword evidence="5" id="KW-0812">Transmembrane</keyword>
<reference evidence="7" key="1">
    <citation type="journal article" date="2019" name="Int. J. Syst. Evol. Microbiol.">
        <title>The Global Catalogue of Microorganisms (GCM) 10K type strain sequencing project: providing services to taxonomists for standard genome sequencing and annotation.</title>
        <authorList>
            <consortium name="The Broad Institute Genomics Platform"/>
            <consortium name="The Broad Institute Genome Sequencing Center for Infectious Disease"/>
            <person name="Wu L."/>
            <person name="Ma J."/>
        </authorList>
    </citation>
    <scope>NUCLEOTIDE SEQUENCE [LARGE SCALE GENOMIC DNA]</scope>
    <source>
        <strain evidence="7">CGMCC 1.18575</strain>
    </source>
</reference>
<keyword evidence="7" id="KW-1185">Reference proteome</keyword>
<evidence type="ECO:0000313" key="7">
    <source>
        <dbReference type="Proteomes" id="UP001596113"/>
    </source>
</evidence>